<keyword evidence="2" id="KW-1185">Reference proteome</keyword>
<reference evidence="1" key="1">
    <citation type="submission" date="2023-07" db="EMBL/GenBank/DDBJ databases">
        <title>Sorghum-associated microbial communities from plants grown in Nebraska, USA.</title>
        <authorList>
            <person name="Schachtman D."/>
        </authorList>
    </citation>
    <scope>NUCLEOTIDE SEQUENCE</scope>
    <source>
        <strain evidence="1">BE46</strain>
    </source>
</reference>
<proteinExistence type="predicted"/>
<comment type="caution">
    <text evidence="1">The sequence shown here is derived from an EMBL/GenBank/DDBJ whole genome shotgun (WGS) entry which is preliminary data.</text>
</comment>
<accession>A0ACC6JLX7</accession>
<name>A0ACC6JLX7_9PSED</name>
<evidence type="ECO:0000313" key="2">
    <source>
        <dbReference type="Proteomes" id="UP001259420"/>
    </source>
</evidence>
<dbReference type="Proteomes" id="UP001259420">
    <property type="component" value="Unassembled WGS sequence"/>
</dbReference>
<dbReference type="EMBL" id="JAVDSD010000004">
    <property type="protein sequence ID" value="MDR6607212.1"/>
    <property type="molecule type" value="Genomic_DNA"/>
</dbReference>
<evidence type="ECO:0000313" key="1">
    <source>
        <dbReference type="EMBL" id="MDR6607212.1"/>
    </source>
</evidence>
<protein>
    <submittedName>
        <fullName evidence="1">NAD(P)-dependent dehydrogenase (Short-subunit alcohol dehydrogenase family)</fullName>
    </submittedName>
</protein>
<gene>
    <name evidence="1" type="ORF">J2X87_002282</name>
</gene>
<sequence length="263" mass="27403">MALQNESVDMSNLDDRNIIITGASGGIGRASALAFAKAGARVVLLDRDTAGIEETASAVTAAGGKVYSIPCDVTDEDAVAAAVDDVVTRFGRLHGAFNNAGVEQSNLPLHEISSAAWDRIIRIDLTGVFYCMKHQIRAMLNSGGGAIVNTASSLGSVAIAAASDYIAAKHGVVGLTKAAAVDYGTLNIRVNAIMPGIIETPMIVRASEEPNFAKQFAALRERHPIGRFGKPEEIAKAALWLLSDDASFVTGTAMAVDGGYLTV</sequence>
<organism evidence="1 2">
    <name type="scientific">Pseudomonas synxantha</name>
    <dbReference type="NCBI Taxonomy" id="47883"/>
    <lineage>
        <taxon>Bacteria</taxon>
        <taxon>Pseudomonadati</taxon>
        <taxon>Pseudomonadota</taxon>
        <taxon>Gammaproteobacteria</taxon>
        <taxon>Pseudomonadales</taxon>
        <taxon>Pseudomonadaceae</taxon>
        <taxon>Pseudomonas</taxon>
    </lineage>
</organism>